<gene>
    <name evidence="1" type="ORF">DL347_19640</name>
</gene>
<evidence type="ECO:0000313" key="1">
    <source>
        <dbReference type="EMBL" id="RDS89261.1"/>
    </source>
</evidence>
<comment type="caution">
    <text evidence="1">The sequence shown here is derived from an EMBL/GenBank/DDBJ whole genome shotgun (WGS) entry which is preliminary data.</text>
</comment>
<accession>A0A7Z6MUI4</accession>
<dbReference type="Proteomes" id="UP000255541">
    <property type="component" value="Unassembled WGS sequence"/>
</dbReference>
<organism evidence="1 2">
    <name type="scientific">Pseudomonas fluorescens</name>
    <dbReference type="NCBI Taxonomy" id="294"/>
    <lineage>
        <taxon>Bacteria</taxon>
        <taxon>Pseudomonadati</taxon>
        <taxon>Pseudomonadota</taxon>
        <taxon>Gammaproteobacteria</taxon>
        <taxon>Pseudomonadales</taxon>
        <taxon>Pseudomonadaceae</taxon>
        <taxon>Pseudomonas</taxon>
    </lineage>
</organism>
<dbReference type="EMBL" id="QRBA01000011">
    <property type="protein sequence ID" value="RDS89261.1"/>
    <property type="molecule type" value="Genomic_DNA"/>
</dbReference>
<name>A0A7Z6MUI4_PSEFL</name>
<dbReference type="AlphaFoldDB" id="A0A7Z6MUI4"/>
<dbReference type="GeneID" id="61832696"/>
<reference evidence="1 2" key="1">
    <citation type="submission" date="2018-07" db="EMBL/GenBank/DDBJ databases">
        <title>Draft Genome Sequence of Pseudomonas fluorescens AHK-1 associated with canker disease of kiwifruit.</title>
        <authorList>
            <person name="Wu Z."/>
        </authorList>
    </citation>
    <scope>NUCLEOTIDE SEQUENCE [LARGE SCALE GENOMIC DNA]</scope>
    <source>
        <strain evidence="1 2">AHK-1</strain>
    </source>
</reference>
<dbReference type="RefSeq" id="WP_115487632.1">
    <property type="nucleotide sequence ID" value="NZ_QRBA01000011.1"/>
</dbReference>
<protein>
    <submittedName>
        <fullName evidence="1">Uncharacterized protein</fullName>
    </submittedName>
</protein>
<sequence length="59" mass="7204">MKIGKKKPFNYYDDDLEPIKHKKTDDEIDECLSLDLNIQLERKKHQDFRENWKPINTDL</sequence>
<proteinExistence type="predicted"/>
<evidence type="ECO:0000313" key="2">
    <source>
        <dbReference type="Proteomes" id="UP000255541"/>
    </source>
</evidence>